<proteinExistence type="predicted"/>
<evidence type="ECO:0000313" key="1">
    <source>
        <dbReference type="EMBL" id="MBF5055964.1"/>
    </source>
</evidence>
<gene>
    <name evidence="1" type="ORF">Y5W_01258</name>
</gene>
<dbReference type="Proteomes" id="UP000662703">
    <property type="component" value="Unassembled WGS sequence"/>
</dbReference>
<accession>A0ABS0APC5</accession>
<dbReference type="Pfam" id="PF10722">
    <property type="entry name" value="YbjN"/>
    <property type="match status" value="1"/>
</dbReference>
<evidence type="ECO:0000313" key="2">
    <source>
        <dbReference type="Proteomes" id="UP000662703"/>
    </source>
</evidence>
<evidence type="ECO:0008006" key="3">
    <source>
        <dbReference type="Google" id="ProtNLM"/>
    </source>
</evidence>
<keyword evidence="2" id="KW-1185">Reference proteome</keyword>
<reference evidence="1 2" key="1">
    <citation type="submission" date="2012-09" db="EMBL/GenBank/DDBJ databases">
        <title>Genome Sequence of alkane-degrading Bacterium Alcanivorax sp. 521-1.</title>
        <authorList>
            <person name="Lai Q."/>
            <person name="Shao Z."/>
        </authorList>
    </citation>
    <scope>NUCLEOTIDE SEQUENCE [LARGE SCALE GENOMIC DNA]</scope>
    <source>
        <strain evidence="1 2">521-1</strain>
    </source>
</reference>
<dbReference type="EMBL" id="ARXX01000014">
    <property type="protein sequence ID" value="MBF5055964.1"/>
    <property type="molecule type" value="Genomic_DNA"/>
</dbReference>
<comment type="caution">
    <text evidence="1">The sequence shown here is derived from an EMBL/GenBank/DDBJ whole genome shotgun (WGS) entry which is preliminary data.</text>
</comment>
<name>A0ABS0APC5_9GAMM</name>
<dbReference type="InterPro" id="IPR019660">
    <property type="entry name" value="Put_sensory_transdc_reg_YbjN"/>
</dbReference>
<sequence length="148" mass="16375">MIDSVTLGDLAELLREAGYRTNESEQNGLRQLLSASQGVGFAVRPGNPQVEDAERLLDFTLSCALRIDGVLPEGMVATWNRSKRFGRLGQQGDFLVLEMDVLVAGGVSRGHLRTSVELWDRLMRELLLYLRNYRAPEQEAEAGEPAAS</sequence>
<dbReference type="CDD" id="cd17511">
    <property type="entry name" value="YbjN_AmyR-like"/>
    <property type="match status" value="1"/>
</dbReference>
<protein>
    <recommendedName>
        <fullName evidence="3">YbjN domain-containing protein</fullName>
    </recommendedName>
</protein>
<organism evidence="1 2">
    <name type="scientific">Alloalcanivorax profundimaris</name>
    <dbReference type="NCBI Taxonomy" id="2735259"/>
    <lineage>
        <taxon>Bacteria</taxon>
        <taxon>Pseudomonadati</taxon>
        <taxon>Pseudomonadota</taxon>
        <taxon>Gammaproteobacteria</taxon>
        <taxon>Oceanospirillales</taxon>
        <taxon>Alcanivoracaceae</taxon>
        <taxon>Alloalcanivorax</taxon>
    </lineage>
</organism>